<sequence length="549" mass="61832">MRAIHFYEDIPADQPIYIYGAGTAGRTIFARIGAHRKDAVKGFVDSYARGEIDGLPILDPVADRDRLKDAAILIASQAWAEIRHKLLGLGFTNVHNAYPLYAAVANRIPQDDGFGTPALRDALIERIAQSPEGTRFVVVGCNGSAEGLVSALCGSAVSGRIVGHCDIGMFGKEEFLFSIATLFYRYALNGFDRLILAVGPSDFRSVVRRVRTIQSIPTPMWIPKRRLDDLGLPRQIGTPLGPDLVEIGDEMTERHGAPLVVVVPPCAGTMRFLPQIENLLTLLGWTNKPYMPLTNNSYFFSRFRGTKEGVPYADTKAMADSYLKENTDSWYWFARSLRHYEYLTMHDHSINLGRFTDLPFRMVVLMRDPRDIINSYFHRVYLWNESSQSVEDFMLDLLDGGMNYVWPEGGFRWASAREWTDSYIAAVESPNMEVVRFEDLHRDEIGTLRSLLTRLELCPNPFVDITEANLRFAAHLGSFEHQTNGQATRGETRREVIGQTSCRKGVVGDWRSTFTPAVVEKFKRLTGDALIRLGYETSMDWQADLPEPG</sequence>
<gene>
    <name evidence="4" type="ORF">QSG27_16165</name>
</gene>
<reference evidence="4 5" key="1">
    <citation type="submission" date="2023-06" db="EMBL/GenBank/DDBJ databases">
        <title>Azospirillum isscasensis sp.nov, a bacterium isolated from rhizosphere soil of rice.</title>
        <authorList>
            <person name="Wang H."/>
        </authorList>
    </citation>
    <scope>NUCLEOTIDE SEQUENCE [LARGE SCALE GENOMIC DNA]</scope>
    <source>
        <strain evidence="4 5">C340-1</strain>
    </source>
</reference>
<feature type="domain" description="Sulfotransferase" evidence="3">
    <location>
        <begin position="354"/>
        <end position="530"/>
    </location>
</feature>
<comment type="caution">
    <text evidence="4">The sequence shown here is derived from an EMBL/GenBank/DDBJ whole genome shotgun (WGS) entry which is preliminary data.</text>
</comment>
<organism evidence="4 5">
    <name type="scientific">Azospirillum isscasi</name>
    <dbReference type="NCBI Taxonomy" id="3053926"/>
    <lineage>
        <taxon>Bacteria</taxon>
        <taxon>Pseudomonadati</taxon>
        <taxon>Pseudomonadota</taxon>
        <taxon>Alphaproteobacteria</taxon>
        <taxon>Rhodospirillales</taxon>
        <taxon>Azospirillaceae</taxon>
        <taxon>Azospirillum</taxon>
    </lineage>
</organism>
<accession>A0ABU0WJ43</accession>
<evidence type="ECO:0000259" key="3">
    <source>
        <dbReference type="Pfam" id="PF00685"/>
    </source>
</evidence>
<dbReference type="PANTHER" id="PTHR11783">
    <property type="entry name" value="SULFOTRANSFERASE SULT"/>
    <property type="match status" value="1"/>
</dbReference>
<comment type="similarity">
    <text evidence="1">Belongs to the sulfotransferase 1 family.</text>
</comment>
<evidence type="ECO:0000313" key="5">
    <source>
        <dbReference type="Proteomes" id="UP001227317"/>
    </source>
</evidence>
<dbReference type="Proteomes" id="UP001227317">
    <property type="component" value="Unassembled WGS sequence"/>
</dbReference>
<dbReference type="InterPro" id="IPR000863">
    <property type="entry name" value="Sulfotransferase_dom"/>
</dbReference>
<protein>
    <submittedName>
        <fullName evidence="4">Sulfotransferase domain-containing protein</fullName>
    </submittedName>
</protein>
<dbReference type="InterPro" id="IPR027417">
    <property type="entry name" value="P-loop_NTPase"/>
</dbReference>
<evidence type="ECO:0000313" key="4">
    <source>
        <dbReference type="EMBL" id="MDQ2104238.1"/>
    </source>
</evidence>
<dbReference type="RefSeq" id="WP_306707847.1">
    <property type="nucleotide sequence ID" value="NZ_JAUJFI010000078.1"/>
</dbReference>
<keyword evidence="5" id="KW-1185">Reference proteome</keyword>
<dbReference type="Pfam" id="PF00685">
    <property type="entry name" value="Sulfotransfer_1"/>
    <property type="match status" value="1"/>
</dbReference>
<dbReference type="EMBL" id="JAUJFI010000078">
    <property type="protein sequence ID" value="MDQ2104238.1"/>
    <property type="molecule type" value="Genomic_DNA"/>
</dbReference>
<dbReference type="Gene3D" id="3.40.50.300">
    <property type="entry name" value="P-loop containing nucleotide triphosphate hydrolases"/>
    <property type="match status" value="1"/>
</dbReference>
<evidence type="ECO:0000256" key="2">
    <source>
        <dbReference type="ARBA" id="ARBA00022679"/>
    </source>
</evidence>
<name>A0ABU0WJ43_9PROT</name>
<evidence type="ECO:0000256" key="1">
    <source>
        <dbReference type="ARBA" id="ARBA00005771"/>
    </source>
</evidence>
<keyword evidence="2" id="KW-0808">Transferase</keyword>
<dbReference type="SUPFAM" id="SSF52540">
    <property type="entry name" value="P-loop containing nucleoside triphosphate hydrolases"/>
    <property type="match status" value="1"/>
</dbReference>
<proteinExistence type="inferred from homology"/>